<sequence>MTKENLPNLFQFLAGYFHEDWRCDNETEDDVTRRFITESPSETVAKVKNEINLVLNNFYNEKEMQAFLFDEIKCAYYYLYAWPSGKSWLEHVLAVLCEANEKT</sequence>
<name>A0A9E6TH35_9PSED</name>
<dbReference type="Pfam" id="PF18593">
    <property type="entry name" value="CdiI_2"/>
    <property type="match status" value="1"/>
</dbReference>
<dbReference type="RefSeq" id="WP_186551835.1">
    <property type="nucleotide sequence ID" value="NZ_CP077091.1"/>
</dbReference>
<accession>A0A9E6TH35</accession>
<evidence type="ECO:0000259" key="1">
    <source>
        <dbReference type="Pfam" id="PF18593"/>
    </source>
</evidence>
<evidence type="ECO:0000313" key="2">
    <source>
        <dbReference type="EMBL" id="QXI17722.1"/>
    </source>
</evidence>
<gene>
    <name evidence="2" type="ORF">HU739_001620</name>
</gene>
<dbReference type="InterPro" id="IPR041129">
    <property type="entry name" value="CdiI_2"/>
</dbReference>
<reference evidence="2 3" key="1">
    <citation type="journal article" date="2020" name="Microorganisms">
        <title>Reliable Identification of Environmental Pseudomonas Isolates Using the rpoD Gene.</title>
        <authorList>
            <consortium name="The Broad Institute Genome Sequencing Platform"/>
            <person name="Girard L."/>
            <person name="Lood C."/>
            <person name="Rokni-Zadeh H."/>
            <person name="van Noort V."/>
            <person name="Lavigne R."/>
            <person name="De Mot R."/>
        </authorList>
    </citation>
    <scope>NUCLEOTIDE SEQUENCE [LARGE SCALE GENOMIC DNA]</scope>
    <source>
        <strain evidence="2 3">SWRI65</strain>
    </source>
</reference>
<dbReference type="Proteomes" id="UP000631521">
    <property type="component" value="Chromosome"/>
</dbReference>
<proteinExistence type="predicted"/>
<feature type="domain" description="CdiI immunity protein" evidence="1">
    <location>
        <begin position="6"/>
        <end position="93"/>
    </location>
</feature>
<dbReference type="CDD" id="cd20687">
    <property type="entry name" value="CdiI_Ykris-like"/>
    <property type="match status" value="1"/>
</dbReference>
<dbReference type="AlphaFoldDB" id="A0A9E6TH35"/>
<dbReference type="EMBL" id="CP077091">
    <property type="protein sequence ID" value="QXI17722.1"/>
    <property type="molecule type" value="Genomic_DNA"/>
</dbReference>
<keyword evidence="3" id="KW-1185">Reference proteome</keyword>
<evidence type="ECO:0000313" key="3">
    <source>
        <dbReference type="Proteomes" id="UP000631521"/>
    </source>
</evidence>
<protein>
    <recommendedName>
        <fullName evidence="1">CdiI immunity protein domain-containing protein</fullName>
    </recommendedName>
</protein>
<reference evidence="2 3" key="2">
    <citation type="journal article" date="2021" name="Microorganisms">
        <title>The Ever-Expanding Pseudomonas Genus: Description of 43 New Species and Partition of the Pseudomonas putida Group.</title>
        <authorList>
            <person name="Girard L."/>
            <person name="Lood C."/>
            <person name="Hofte M."/>
            <person name="Vandamme P."/>
            <person name="Rokni-Zadeh H."/>
            <person name="van Noort V."/>
            <person name="Lavigne R."/>
            <person name="De Mot R."/>
        </authorList>
    </citation>
    <scope>NUCLEOTIDE SEQUENCE [LARGE SCALE GENOMIC DNA]</scope>
    <source>
        <strain evidence="2 3">SWRI65</strain>
    </source>
</reference>
<dbReference type="KEGG" id="phv:HU739_001620"/>
<organism evidence="2 3">
    <name type="scientific">Pseudomonas hamedanensis</name>
    <dbReference type="NCBI Taxonomy" id="2745504"/>
    <lineage>
        <taxon>Bacteria</taxon>
        <taxon>Pseudomonadati</taxon>
        <taxon>Pseudomonadota</taxon>
        <taxon>Gammaproteobacteria</taxon>
        <taxon>Pseudomonadales</taxon>
        <taxon>Pseudomonadaceae</taxon>
        <taxon>Pseudomonas</taxon>
    </lineage>
</organism>